<dbReference type="SUPFAM" id="SSF75445">
    <property type="entry name" value="D-ribose-5-phosphate isomerase (RpiA), lid domain"/>
    <property type="match status" value="1"/>
</dbReference>
<dbReference type="Proteomes" id="UP000596004">
    <property type="component" value="Chromosome"/>
</dbReference>
<accession>A0A7T9I240</accession>
<dbReference type="Gene3D" id="3.40.50.1360">
    <property type="match status" value="1"/>
</dbReference>
<dbReference type="Pfam" id="PF06026">
    <property type="entry name" value="Rib_5-P_isom_A"/>
    <property type="match status" value="1"/>
</dbReference>
<sequence>MLSEDYVDGFIAKYIKPNQVVAIGTNALGEIFLKKLGLLNERNRMQLQIIPTSTSQIPLCQQFHLPIANLNEQEVDIAIEFVDEGDEDFNFLKRVTTSLVRDKMIAQSAGEVIAILPEAGWKAKLSGKCVFEISSFGWKRTLLQLERVGKVDYSLYPSESALQKTESGHYLVELELDDGLMLEELDTLARSIPGVLETGIFLGMADRLFIVGEEKIQVKSRMDYDK</sequence>
<evidence type="ECO:0000256" key="3">
    <source>
        <dbReference type="ARBA" id="ARBA00023235"/>
    </source>
</evidence>
<dbReference type="Gene3D" id="3.30.70.260">
    <property type="match status" value="1"/>
</dbReference>
<proteinExistence type="predicted"/>
<protein>
    <recommendedName>
        <fullName evidence="2">ribose-5-phosphate isomerase</fullName>
        <ecNumber evidence="2">5.3.1.6</ecNumber>
    </recommendedName>
</protein>
<dbReference type="AlphaFoldDB" id="A0A7T9I240"/>
<dbReference type="InterPro" id="IPR037171">
    <property type="entry name" value="NagB/RpiA_transferase-like"/>
</dbReference>
<evidence type="ECO:0000313" key="4">
    <source>
        <dbReference type="EMBL" id="QQR93008.1"/>
    </source>
</evidence>
<organism evidence="4">
    <name type="scientific">Candidatus Iainarchaeum sp</name>
    <dbReference type="NCBI Taxonomy" id="3101447"/>
    <lineage>
        <taxon>Archaea</taxon>
        <taxon>Candidatus Iainarchaeota</taxon>
        <taxon>Candidatus Iainarchaeia</taxon>
        <taxon>Candidatus Iainarchaeales</taxon>
        <taxon>Candidatus Iainarchaeaceae</taxon>
        <taxon>Candidatus Iainarchaeum</taxon>
    </lineage>
</organism>
<evidence type="ECO:0000256" key="1">
    <source>
        <dbReference type="ARBA" id="ARBA00004921"/>
    </source>
</evidence>
<comment type="pathway">
    <text evidence="1">Carbohydrate degradation.</text>
</comment>
<reference evidence="4" key="1">
    <citation type="submission" date="2020-11" db="EMBL/GenBank/DDBJ databases">
        <title>Connecting structure to function with the recovery of over 1000 high-quality activated sludge metagenome-assembled genomes encoding full-length rRNA genes using long-read sequencing.</title>
        <authorList>
            <person name="Singleton C.M."/>
            <person name="Petriglieri F."/>
            <person name="Kristensen J.M."/>
            <person name="Kirkegaard R.H."/>
            <person name="Michaelsen T.Y."/>
            <person name="Andersen M.H."/>
            <person name="Karst S.M."/>
            <person name="Dueholm M.S."/>
            <person name="Nielsen P.H."/>
            <person name="Albertsen M."/>
        </authorList>
    </citation>
    <scope>NUCLEOTIDE SEQUENCE</scope>
    <source>
        <strain evidence="4">Fred_18-Q3-R57-64_BAT3C.431</strain>
    </source>
</reference>
<name>A0A7T9I240_9ARCH</name>
<dbReference type="GO" id="GO:0004751">
    <property type="term" value="F:ribose-5-phosphate isomerase activity"/>
    <property type="evidence" value="ECO:0007669"/>
    <property type="project" value="UniProtKB-EC"/>
</dbReference>
<dbReference type="PANTHER" id="PTHR43748:SF3">
    <property type="entry name" value="RIBOSE-5-PHOSPHATE ISOMERASE 3, CHLOROPLASTIC-RELATED"/>
    <property type="match status" value="1"/>
</dbReference>
<dbReference type="EC" id="5.3.1.6" evidence="2"/>
<dbReference type="GO" id="GO:0009052">
    <property type="term" value="P:pentose-phosphate shunt, non-oxidative branch"/>
    <property type="evidence" value="ECO:0007669"/>
    <property type="project" value="InterPro"/>
</dbReference>
<gene>
    <name evidence="4" type="ORF">IPJ89_02070</name>
</gene>
<dbReference type="InterPro" id="IPR004788">
    <property type="entry name" value="Ribose5P_isomerase_type_A"/>
</dbReference>
<dbReference type="EMBL" id="CP064981">
    <property type="protein sequence ID" value="QQR93008.1"/>
    <property type="molecule type" value="Genomic_DNA"/>
</dbReference>
<keyword evidence="3 4" id="KW-0413">Isomerase</keyword>
<dbReference type="InterPro" id="IPR050262">
    <property type="entry name" value="Ribose-5P_isomerase"/>
</dbReference>
<dbReference type="SUPFAM" id="SSF100950">
    <property type="entry name" value="NagB/RpiA/CoA transferase-like"/>
    <property type="match status" value="1"/>
</dbReference>
<evidence type="ECO:0000256" key="2">
    <source>
        <dbReference type="ARBA" id="ARBA00011959"/>
    </source>
</evidence>
<dbReference type="PANTHER" id="PTHR43748">
    <property type="entry name" value="RIBOSE-5-PHOSPHATE ISOMERASE 3, CHLOROPLASTIC-RELATED"/>
    <property type="match status" value="1"/>
</dbReference>